<comment type="caution">
    <text evidence="1">The sequence shown here is derived from an EMBL/GenBank/DDBJ whole genome shotgun (WGS) entry which is preliminary data.</text>
</comment>
<organism evidence="1 2">
    <name type="scientific">Paenibacillus gallinarum</name>
    <dbReference type="NCBI Taxonomy" id="2762232"/>
    <lineage>
        <taxon>Bacteria</taxon>
        <taxon>Bacillati</taxon>
        <taxon>Bacillota</taxon>
        <taxon>Bacilli</taxon>
        <taxon>Bacillales</taxon>
        <taxon>Paenibacillaceae</taxon>
        <taxon>Paenibacillus</taxon>
    </lineage>
</organism>
<dbReference type="RefSeq" id="WP_191802673.1">
    <property type="nucleotide sequence ID" value="NZ_JACSQL010000009.1"/>
</dbReference>
<protein>
    <recommendedName>
        <fullName evidence="3">BclA C-terminal domain-containing protein</fullName>
    </recommendedName>
</protein>
<dbReference type="Proteomes" id="UP000608071">
    <property type="component" value="Unassembled WGS sequence"/>
</dbReference>
<evidence type="ECO:0008006" key="3">
    <source>
        <dbReference type="Google" id="ProtNLM"/>
    </source>
</evidence>
<keyword evidence="2" id="KW-1185">Reference proteome</keyword>
<name>A0ABR8T2P4_9BACL</name>
<evidence type="ECO:0000313" key="1">
    <source>
        <dbReference type="EMBL" id="MBD7970027.1"/>
    </source>
</evidence>
<accession>A0ABR8T2P4</accession>
<proteinExistence type="predicted"/>
<gene>
    <name evidence="1" type="ORF">H9647_18355</name>
</gene>
<dbReference type="EMBL" id="JACSQL010000009">
    <property type="protein sequence ID" value="MBD7970027.1"/>
    <property type="molecule type" value="Genomic_DNA"/>
</dbReference>
<sequence>MPNYRIFSNENKPLPQLQLNTYQSPSAAAPAEASASQAGRLFTAGATNSATLGLLGGSSIITIQLTNPAGSGRTAFISRISGGINVSLSLLSSFSGAMTIIRNGALTGPTTLTAANLNFASSNTSLMTVRSSTSASTGGTSILSMPLAAGPLEYNEFGDFIIPSGQSFTLTISGALSVAGVLASTANLVWWEV</sequence>
<evidence type="ECO:0000313" key="2">
    <source>
        <dbReference type="Proteomes" id="UP000608071"/>
    </source>
</evidence>
<reference evidence="1 2" key="1">
    <citation type="submission" date="2020-08" db="EMBL/GenBank/DDBJ databases">
        <title>A Genomic Blueprint of the Chicken Gut Microbiome.</title>
        <authorList>
            <person name="Gilroy R."/>
            <person name="Ravi A."/>
            <person name="Getino M."/>
            <person name="Pursley I."/>
            <person name="Horton D.L."/>
            <person name="Alikhan N.-F."/>
            <person name="Baker D."/>
            <person name="Gharbi K."/>
            <person name="Hall N."/>
            <person name="Watson M."/>
            <person name="Adriaenssens E.M."/>
            <person name="Foster-Nyarko E."/>
            <person name="Jarju S."/>
            <person name="Secka A."/>
            <person name="Antonio M."/>
            <person name="Oren A."/>
            <person name="Chaudhuri R."/>
            <person name="La Ragione R.M."/>
            <person name="Hildebrand F."/>
            <person name="Pallen M.J."/>
        </authorList>
    </citation>
    <scope>NUCLEOTIDE SEQUENCE [LARGE SCALE GENOMIC DNA]</scope>
    <source>
        <strain evidence="1 2">Sa2BVA9</strain>
    </source>
</reference>